<organism evidence="5 6">
    <name type="scientific">Eisenbergiella tayi</name>
    <dbReference type="NCBI Taxonomy" id="1432052"/>
    <lineage>
        <taxon>Bacteria</taxon>
        <taxon>Bacillati</taxon>
        <taxon>Bacillota</taxon>
        <taxon>Clostridia</taxon>
        <taxon>Lachnospirales</taxon>
        <taxon>Lachnospiraceae</taxon>
        <taxon>Eisenbergiella</taxon>
    </lineage>
</organism>
<sequence length="252" mass="28977">MIRIAICDDNRNDAQDTKSLLMSFMEENAAAAFQVKVFSSAAQLLASMSSEPPYHLYLLDILMPDRNGIDLGREIHNYNPSSLVIYLSSSPDFAMDAFHVFAFQYIVKPVTKANLFPILSEALLHLKDTDTSFFLLKTKTGIMRLECSKIMYVEYLNHMIVVNMENESIYNSITMRNNFDEIVKPLTKLPFFIKPHKAFLLNMNYVICLQGRDFTLKNSTLIPISRNNYAAIKKLYIDFMLNKGYEGKYDDL</sequence>
<evidence type="ECO:0000256" key="1">
    <source>
        <dbReference type="ARBA" id="ARBA00018672"/>
    </source>
</evidence>
<evidence type="ECO:0000256" key="2">
    <source>
        <dbReference type="ARBA" id="ARBA00024867"/>
    </source>
</evidence>
<name>A0A1E3AN79_9FIRM</name>
<proteinExistence type="predicted"/>
<reference evidence="5 6" key="1">
    <citation type="submission" date="2016-07" db="EMBL/GenBank/DDBJ databases">
        <title>Characterization of isolates of Eisenbergiella tayi derived from blood cultures, using whole genome sequencing.</title>
        <authorList>
            <person name="Burdz T."/>
            <person name="Wiebe D."/>
            <person name="Huynh C."/>
            <person name="Bernard K."/>
        </authorList>
    </citation>
    <scope>NUCLEOTIDE SEQUENCE [LARGE SCALE GENOMIC DNA]</scope>
    <source>
        <strain evidence="5 6">NML 120489</strain>
    </source>
</reference>
<accession>A0A1E3AN79</accession>
<protein>
    <recommendedName>
        <fullName evidence="1">Stage 0 sporulation protein A homolog</fullName>
    </recommendedName>
</protein>
<dbReference type="RefSeq" id="WP_069158438.1">
    <property type="nucleotide sequence ID" value="NZ_DBFYTC010000081.1"/>
</dbReference>
<dbReference type="Proteomes" id="UP000095003">
    <property type="component" value="Unassembled WGS sequence"/>
</dbReference>
<dbReference type="SMART" id="SM00448">
    <property type="entry name" value="REC"/>
    <property type="match status" value="1"/>
</dbReference>
<dbReference type="GO" id="GO:0003677">
    <property type="term" value="F:DNA binding"/>
    <property type="evidence" value="ECO:0007669"/>
    <property type="project" value="InterPro"/>
</dbReference>
<keyword evidence="3" id="KW-0597">Phosphoprotein</keyword>
<comment type="caution">
    <text evidence="5">The sequence shown here is derived from an EMBL/GenBank/DDBJ whole genome shotgun (WGS) entry which is preliminary data.</text>
</comment>
<comment type="function">
    <text evidence="2">May play the central regulatory role in sporulation. It may be an element of the effector pathway responsible for the activation of sporulation genes in response to nutritional stress. Spo0A may act in concert with spo0H (a sigma factor) to control the expression of some genes that are critical to the sporulation process.</text>
</comment>
<dbReference type="PANTHER" id="PTHR37299">
    <property type="entry name" value="TRANSCRIPTIONAL REGULATOR-RELATED"/>
    <property type="match status" value="1"/>
</dbReference>
<dbReference type="InterPro" id="IPR046947">
    <property type="entry name" value="LytR-like"/>
</dbReference>
<dbReference type="InterPro" id="IPR001789">
    <property type="entry name" value="Sig_transdc_resp-reg_receiver"/>
</dbReference>
<feature type="domain" description="Response regulatory" evidence="4">
    <location>
        <begin position="3"/>
        <end position="123"/>
    </location>
</feature>
<gene>
    <name evidence="5" type="primary">yehT_3</name>
    <name evidence="5" type="ORF">BEH84_04517</name>
</gene>
<evidence type="ECO:0000313" key="6">
    <source>
        <dbReference type="Proteomes" id="UP000095003"/>
    </source>
</evidence>
<dbReference type="Gene3D" id="2.40.50.1020">
    <property type="entry name" value="LytTr DNA-binding domain"/>
    <property type="match status" value="1"/>
</dbReference>
<dbReference type="Pfam" id="PF04397">
    <property type="entry name" value="LytTR"/>
    <property type="match status" value="1"/>
</dbReference>
<evidence type="ECO:0000256" key="3">
    <source>
        <dbReference type="PROSITE-ProRule" id="PRU00169"/>
    </source>
</evidence>
<dbReference type="PANTHER" id="PTHR37299:SF1">
    <property type="entry name" value="STAGE 0 SPORULATION PROTEIN A HOMOLOG"/>
    <property type="match status" value="1"/>
</dbReference>
<dbReference type="Pfam" id="PF00072">
    <property type="entry name" value="Response_reg"/>
    <property type="match status" value="1"/>
</dbReference>
<dbReference type="CDD" id="cd00156">
    <property type="entry name" value="REC"/>
    <property type="match status" value="1"/>
</dbReference>
<dbReference type="Gene3D" id="3.40.50.2300">
    <property type="match status" value="1"/>
</dbReference>
<dbReference type="AlphaFoldDB" id="A0A1E3AN79"/>
<dbReference type="InterPro" id="IPR007492">
    <property type="entry name" value="LytTR_DNA-bd_dom"/>
</dbReference>
<dbReference type="InterPro" id="IPR011006">
    <property type="entry name" value="CheY-like_superfamily"/>
</dbReference>
<evidence type="ECO:0000313" key="5">
    <source>
        <dbReference type="EMBL" id="ODM10148.1"/>
    </source>
</evidence>
<dbReference type="SUPFAM" id="SSF52172">
    <property type="entry name" value="CheY-like"/>
    <property type="match status" value="1"/>
</dbReference>
<dbReference type="EMBL" id="MCGI01000004">
    <property type="protein sequence ID" value="ODM10148.1"/>
    <property type="molecule type" value="Genomic_DNA"/>
</dbReference>
<dbReference type="PROSITE" id="PS50110">
    <property type="entry name" value="RESPONSE_REGULATORY"/>
    <property type="match status" value="1"/>
</dbReference>
<feature type="modified residue" description="4-aspartylphosphate" evidence="3">
    <location>
        <position position="60"/>
    </location>
</feature>
<dbReference type="SMART" id="SM00850">
    <property type="entry name" value="LytTR"/>
    <property type="match status" value="1"/>
</dbReference>
<dbReference type="GO" id="GO:0000156">
    <property type="term" value="F:phosphorelay response regulator activity"/>
    <property type="evidence" value="ECO:0007669"/>
    <property type="project" value="InterPro"/>
</dbReference>
<dbReference type="GeneID" id="93303541"/>
<evidence type="ECO:0000259" key="4">
    <source>
        <dbReference type="PROSITE" id="PS50110"/>
    </source>
</evidence>